<gene>
    <name evidence="2" type="ORF">GCM10009544_32160</name>
</gene>
<evidence type="ECO:0000256" key="1">
    <source>
        <dbReference type="SAM" id="MobiDB-lite"/>
    </source>
</evidence>
<protein>
    <submittedName>
        <fullName evidence="2">Uncharacterized protein</fullName>
    </submittedName>
</protein>
<name>A0ABN1A4Q1_9ACTN</name>
<sequence length="67" mass="7347">MVSSTSDNALPEVASSPDHQMAAVSTADSVVAIREMLSELSKVLDRWYSEEQRDHDERQGGGSGRRL</sequence>
<keyword evidence="3" id="KW-1185">Reference proteome</keyword>
<feature type="region of interest" description="Disordered" evidence="1">
    <location>
        <begin position="46"/>
        <end position="67"/>
    </location>
</feature>
<organism evidence="2 3">
    <name type="scientific">Streptomyces stramineus</name>
    <dbReference type="NCBI Taxonomy" id="173861"/>
    <lineage>
        <taxon>Bacteria</taxon>
        <taxon>Bacillati</taxon>
        <taxon>Actinomycetota</taxon>
        <taxon>Actinomycetes</taxon>
        <taxon>Kitasatosporales</taxon>
        <taxon>Streptomycetaceae</taxon>
        <taxon>Streptomyces</taxon>
    </lineage>
</organism>
<accession>A0ABN1A4Q1</accession>
<reference evidence="2 3" key="1">
    <citation type="journal article" date="2019" name="Int. J. Syst. Evol. Microbiol.">
        <title>The Global Catalogue of Microorganisms (GCM) 10K type strain sequencing project: providing services to taxonomists for standard genome sequencing and annotation.</title>
        <authorList>
            <consortium name="The Broad Institute Genomics Platform"/>
            <consortium name="The Broad Institute Genome Sequencing Center for Infectious Disease"/>
            <person name="Wu L."/>
            <person name="Ma J."/>
        </authorList>
    </citation>
    <scope>NUCLEOTIDE SEQUENCE [LARGE SCALE GENOMIC DNA]</scope>
    <source>
        <strain evidence="2 3">JCM 10649</strain>
    </source>
</reference>
<dbReference type="RefSeq" id="WP_344090890.1">
    <property type="nucleotide sequence ID" value="NZ_BAAAHB010000031.1"/>
</dbReference>
<feature type="compositionally biased region" description="Basic and acidic residues" evidence="1">
    <location>
        <begin position="46"/>
        <end position="59"/>
    </location>
</feature>
<feature type="region of interest" description="Disordered" evidence="1">
    <location>
        <begin position="1"/>
        <end position="25"/>
    </location>
</feature>
<evidence type="ECO:0000313" key="2">
    <source>
        <dbReference type="EMBL" id="GAA0467480.1"/>
    </source>
</evidence>
<dbReference type="EMBL" id="BAAAHB010000031">
    <property type="protein sequence ID" value="GAA0467480.1"/>
    <property type="molecule type" value="Genomic_DNA"/>
</dbReference>
<comment type="caution">
    <text evidence="2">The sequence shown here is derived from an EMBL/GenBank/DDBJ whole genome shotgun (WGS) entry which is preliminary data.</text>
</comment>
<proteinExistence type="predicted"/>
<dbReference type="Proteomes" id="UP001499895">
    <property type="component" value="Unassembled WGS sequence"/>
</dbReference>
<evidence type="ECO:0000313" key="3">
    <source>
        <dbReference type="Proteomes" id="UP001499895"/>
    </source>
</evidence>